<gene>
    <name evidence="1" type="ORF">NOX80_12375</name>
</gene>
<evidence type="ECO:0000313" key="2">
    <source>
        <dbReference type="Proteomes" id="UP001059844"/>
    </source>
</evidence>
<dbReference type="Proteomes" id="UP001059844">
    <property type="component" value="Chromosome"/>
</dbReference>
<proteinExistence type="predicted"/>
<name>A0ABY5INL3_9FLAO</name>
<dbReference type="SUPFAM" id="SSF50969">
    <property type="entry name" value="YVTN repeat-like/Quinoprotein amine dehydrogenase"/>
    <property type="match status" value="1"/>
</dbReference>
<sequence>MQEEWNSKGEQYAKEINEMVAFGETNGWENWKGGEPEDKRHHLAEEVISKLKQANLANDVERFREQFPPSHSPIISYLDKKGQDIEQLHFIDDQKIVFLRGASYEKRQAYLLNNDQVLELDEKIDAIGKSKQNNIFAIAIDNKITTFNGWEGEVINEFILNEKPIYGITYLIPFNDGNKVLMVTEEGIYLISKNEEKLIHPVKEDEDDEDWSPSISMENATLSNDNTYIVVGDQGYDHRVLDAEGNFLGSIGPQSSYPHFCLFSKDDSQLITNACYFYNGVTIGVASDKLNGAKIEPYKKSDDYTIINNNMRIYAGLATDQYYILGDANGYIKAIDKEGNKIWQHFLGSTISGMTISDDEKTLWVGSYSGMLHKLILGKGHRDSHTIGDGNHYEEFRLLIWKEEPQIWKW</sequence>
<dbReference type="EMBL" id="CP101751">
    <property type="protein sequence ID" value="UUC44427.1"/>
    <property type="molecule type" value="Genomic_DNA"/>
</dbReference>
<evidence type="ECO:0000313" key="1">
    <source>
        <dbReference type="EMBL" id="UUC44427.1"/>
    </source>
</evidence>
<accession>A0ABY5INL3</accession>
<protein>
    <recommendedName>
        <fullName evidence="3">WD40 repeat domain-containing protein</fullName>
    </recommendedName>
</protein>
<keyword evidence="2" id="KW-1185">Reference proteome</keyword>
<dbReference type="RefSeq" id="WP_256550103.1">
    <property type="nucleotide sequence ID" value="NZ_CP101751.1"/>
</dbReference>
<reference evidence="1" key="1">
    <citation type="submission" date="2022-07" db="EMBL/GenBank/DDBJ databases">
        <title>Isolation, identification, and degradation of a PFOSA degrading strain from sewage treatment plant.</title>
        <authorList>
            <person name="Zhang L."/>
            <person name="Huo Y."/>
        </authorList>
    </citation>
    <scope>NUCLEOTIDE SEQUENCE</scope>
    <source>
        <strain evidence="1">C1</strain>
    </source>
</reference>
<organism evidence="1 2">
    <name type="scientific">Flavobacterium cerinum</name>
    <dbReference type="NCBI Taxonomy" id="2502784"/>
    <lineage>
        <taxon>Bacteria</taxon>
        <taxon>Pseudomonadati</taxon>
        <taxon>Bacteroidota</taxon>
        <taxon>Flavobacteriia</taxon>
        <taxon>Flavobacteriales</taxon>
        <taxon>Flavobacteriaceae</taxon>
        <taxon>Flavobacterium</taxon>
    </lineage>
</organism>
<dbReference type="InterPro" id="IPR011044">
    <property type="entry name" value="Quino_amine_DH_bsu"/>
</dbReference>
<evidence type="ECO:0008006" key="3">
    <source>
        <dbReference type="Google" id="ProtNLM"/>
    </source>
</evidence>